<comment type="similarity">
    <text evidence="3">In the N-terminal section; belongs to the PINc/VapC protein family.</text>
</comment>
<dbReference type="Pfam" id="PF02562">
    <property type="entry name" value="PhoH"/>
    <property type="match status" value="1"/>
</dbReference>
<dbReference type="InterPro" id="IPR051451">
    <property type="entry name" value="PhoH2-like"/>
</dbReference>
<dbReference type="InterPro" id="IPR002716">
    <property type="entry name" value="PIN_dom"/>
</dbReference>
<reference evidence="5" key="2">
    <citation type="submission" date="2021-04" db="EMBL/GenBank/DDBJ databases">
        <authorList>
            <person name="Gilroy R."/>
        </authorList>
    </citation>
    <scope>NUCLEOTIDE SEQUENCE</scope>
    <source>
        <strain evidence="5">CHK188-4685</strain>
    </source>
</reference>
<name>A0A9D2L6S4_9FIRM</name>
<dbReference type="Gene3D" id="3.40.50.300">
    <property type="entry name" value="P-loop containing nucleotide triphosphate hydrolases"/>
    <property type="match status" value="1"/>
</dbReference>
<keyword evidence="2" id="KW-0067">ATP-binding</keyword>
<dbReference type="AlphaFoldDB" id="A0A9D2L6S4"/>
<reference evidence="5" key="1">
    <citation type="journal article" date="2021" name="PeerJ">
        <title>Extensive microbial diversity within the chicken gut microbiome revealed by metagenomics and culture.</title>
        <authorList>
            <person name="Gilroy R."/>
            <person name="Ravi A."/>
            <person name="Getino M."/>
            <person name="Pursley I."/>
            <person name="Horton D.L."/>
            <person name="Alikhan N.F."/>
            <person name="Baker D."/>
            <person name="Gharbi K."/>
            <person name="Hall N."/>
            <person name="Watson M."/>
            <person name="Adriaenssens E.M."/>
            <person name="Foster-Nyarko E."/>
            <person name="Jarju S."/>
            <person name="Secka A."/>
            <person name="Antonio M."/>
            <person name="Oren A."/>
            <person name="Chaudhuri R.R."/>
            <person name="La Ragione R."/>
            <person name="Hildebrand F."/>
            <person name="Pallen M.J."/>
        </authorList>
    </citation>
    <scope>NUCLEOTIDE SEQUENCE</scope>
    <source>
        <strain evidence="5">CHK188-4685</strain>
    </source>
</reference>
<gene>
    <name evidence="5" type="ORF">H9716_04140</name>
</gene>
<evidence type="ECO:0000313" key="5">
    <source>
        <dbReference type="EMBL" id="HJB07034.1"/>
    </source>
</evidence>
<feature type="domain" description="PIN" evidence="4">
    <location>
        <begin position="2"/>
        <end position="149"/>
    </location>
</feature>
<dbReference type="CDD" id="cd09883">
    <property type="entry name" value="PIN_VapC_PhoHL-ATPase"/>
    <property type="match status" value="1"/>
</dbReference>
<keyword evidence="1" id="KW-0547">Nucleotide-binding</keyword>
<dbReference type="GO" id="GO:0005524">
    <property type="term" value="F:ATP binding"/>
    <property type="evidence" value="ECO:0007669"/>
    <property type="project" value="UniProtKB-KW"/>
</dbReference>
<dbReference type="Gene3D" id="3.40.50.1010">
    <property type="entry name" value="5'-nuclease"/>
    <property type="match status" value="1"/>
</dbReference>
<evidence type="ECO:0000256" key="2">
    <source>
        <dbReference type="ARBA" id="ARBA00022840"/>
    </source>
</evidence>
<dbReference type="SUPFAM" id="SSF88723">
    <property type="entry name" value="PIN domain-like"/>
    <property type="match status" value="1"/>
</dbReference>
<dbReference type="Proteomes" id="UP000886804">
    <property type="component" value="Unassembled WGS sequence"/>
</dbReference>
<comment type="caution">
    <text evidence="5">The sequence shown here is derived from an EMBL/GenBank/DDBJ whole genome shotgun (WGS) entry which is preliminary data.</text>
</comment>
<proteinExistence type="inferred from homology"/>
<accession>A0A9D2L6S4</accession>
<evidence type="ECO:0000313" key="6">
    <source>
        <dbReference type="Proteomes" id="UP000886804"/>
    </source>
</evidence>
<dbReference type="InterPro" id="IPR029060">
    <property type="entry name" value="PIN-like_dom_sf"/>
</dbReference>
<evidence type="ECO:0000259" key="4">
    <source>
        <dbReference type="SMART" id="SM00670"/>
    </source>
</evidence>
<dbReference type="PANTHER" id="PTHR30473">
    <property type="entry name" value="PROTEIN PHOH"/>
    <property type="match status" value="1"/>
</dbReference>
<protein>
    <submittedName>
        <fullName evidence="5">PhoH family protein</fullName>
    </submittedName>
</protein>
<dbReference type="GO" id="GO:0005829">
    <property type="term" value="C:cytosol"/>
    <property type="evidence" value="ECO:0007669"/>
    <property type="project" value="TreeGrafter"/>
</dbReference>
<dbReference type="SUPFAM" id="SSF52540">
    <property type="entry name" value="P-loop containing nucleoside triphosphate hydrolases"/>
    <property type="match status" value="1"/>
</dbReference>
<dbReference type="InterPro" id="IPR027417">
    <property type="entry name" value="P-loop_NTPase"/>
</dbReference>
<dbReference type="EMBL" id="DWYS01000052">
    <property type="protein sequence ID" value="HJB07034.1"/>
    <property type="molecule type" value="Genomic_DNA"/>
</dbReference>
<evidence type="ECO:0000256" key="3">
    <source>
        <dbReference type="ARBA" id="ARBA00046345"/>
    </source>
</evidence>
<dbReference type="PANTHER" id="PTHR30473:SF2">
    <property type="entry name" value="PIN DOMAIN-CONTAINING PROTEIN"/>
    <property type="match status" value="1"/>
</dbReference>
<dbReference type="InterPro" id="IPR003714">
    <property type="entry name" value="PhoH"/>
</dbReference>
<dbReference type="Pfam" id="PF13638">
    <property type="entry name" value="PIN_4"/>
    <property type="match status" value="1"/>
</dbReference>
<organism evidence="5 6">
    <name type="scientific">Candidatus Enterocloster faecavium</name>
    <dbReference type="NCBI Taxonomy" id="2838560"/>
    <lineage>
        <taxon>Bacteria</taxon>
        <taxon>Bacillati</taxon>
        <taxon>Bacillota</taxon>
        <taxon>Clostridia</taxon>
        <taxon>Lachnospirales</taxon>
        <taxon>Lachnospiraceae</taxon>
        <taxon>Enterocloster</taxon>
    </lineage>
</organism>
<dbReference type="SMART" id="SM00670">
    <property type="entry name" value="PINc"/>
    <property type="match status" value="1"/>
</dbReference>
<sequence length="477" mass="52844">MKTYVVDTNVLIQAPYAVYCFEEHLVVLPVVVLEELDHLKKAEGERGANARNAIRILENLRQKGDLLKGVPLKNGGCLRVEKNFVDVKLPPDLPEEKMDNRILKVCLGLKGSAIEKIPEQSAGESGPEGSPKESREPVILVTKDILLRIKAQMLGIRAEDFAAEQVSGREEQYTGREEAFVPEEHLKEFKKKGIGADLLYQVNETGEPLPVCLEENQFVVLKGDQSAKKTMLGRMEGGKVVPLAYKKAKPYGVSPRNAGQYFLQEALMQPASKAPLVIVKGAAGTAKTFYALAVGLEKVLNDPSGEYRRILVSRPNAQFDADIGFLPGDEQEKISPLMRPVIDNLEQLVDSSEESRYEDERELKGKIDEIFGRGLIQAEALNFIRGRSIVKTYLIIDEAQNMTPNQVKGIITRAGEGTKIILLGDPGQIDRPFLDERTNGLSYASEHMKGSPLCWQITMTSKECERSALAMDGGRRL</sequence>
<evidence type="ECO:0000256" key="1">
    <source>
        <dbReference type="ARBA" id="ARBA00022741"/>
    </source>
</evidence>